<proteinExistence type="predicted"/>
<dbReference type="PROSITE" id="PS51007">
    <property type="entry name" value="CYTC"/>
    <property type="match status" value="1"/>
</dbReference>
<dbReference type="InterPro" id="IPR011042">
    <property type="entry name" value="6-blade_b-propeller_TolB-like"/>
</dbReference>
<organism evidence="6">
    <name type="scientific">Roseihalotalea indica</name>
    <dbReference type="NCBI Taxonomy" id="2867963"/>
    <lineage>
        <taxon>Bacteria</taxon>
        <taxon>Pseudomonadati</taxon>
        <taxon>Bacteroidota</taxon>
        <taxon>Cytophagia</taxon>
        <taxon>Cytophagales</taxon>
        <taxon>Catalimonadaceae</taxon>
        <taxon>Roseihalotalea</taxon>
    </lineage>
</organism>
<evidence type="ECO:0000256" key="2">
    <source>
        <dbReference type="ARBA" id="ARBA00022723"/>
    </source>
</evidence>
<dbReference type="GO" id="GO:0046872">
    <property type="term" value="F:metal ion binding"/>
    <property type="evidence" value="ECO:0007669"/>
    <property type="project" value="UniProtKB-KW"/>
</dbReference>
<keyword evidence="1 4" id="KW-0349">Heme</keyword>
<dbReference type="Gene3D" id="2.120.10.30">
    <property type="entry name" value="TolB, C-terminal domain"/>
    <property type="match status" value="1"/>
</dbReference>
<dbReference type="InterPro" id="IPR011041">
    <property type="entry name" value="Quinoprot_gluc/sorb_DH_b-prop"/>
</dbReference>
<gene>
    <name evidence="6" type="ORF">K4G66_16255</name>
</gene>
<dbReference type="AlphaFoldDB" id="A0AA49JKD0"/>
<dbReference type="Pfam" id="PF13442">
    <property type="entry name" value="Cytochrome_CBB3"/>
    <property type="match status" value="1"/>
</dbReference>
<evidence type="ECO:0000256" key="4">
    <source>
        <dbReference type="PROSITE-ProRule" id="PRU00433"/>
    </source>
</evidence>
<evidence type="ECO:0000259" key="5">
    <source>
        <dbReference type="PROSITE" id="PS51007"/>
    </source>
</evidence>
<accession>A0AA49JKD0</accession>
<dbReference type="InterPro" id="IPR012938">
    <property type="entry name" value="Glc/Sorbosone_DH"/>
</dbReference>
<dbReference type="GO" id="GO:0020037">
    <property type="term" value="F:heme binding"/>
    <property type="evidence" value="ECO:0007669"/>
    <property type="project" value="InterPro"/>
</dbReference>
<dbReference type="Pfam" id="PF07995">
    <property type="entry name" value="GSDH"/>
    <property type="match status" value="1"/>
</dbReference>
<feature type="domain" description="Cytochrome c" evidence="5">
    <location>
        <begin position="21"/>
        <end position="100"/>
    </location>
</feature>
<reference evidence="6" key="1">
    <citation type="journal article" date="2023" name="Comput. Struct. Biotechnol. J.">
        <title>Discovery of a novel marine Bacteroidetes with a rich repertoire of carbohydrate-active enzymes.</title>
        <authorList>
            <person name="Chen B."/>
            <person name="Liu G."/>
            <person name="Chen Q."/>
            <person name="Wang H."/>
            <person name="Liu L."/>
            <person name="Tang K."/>
        </authorList>
    </citation>
    <scope>NUCLEOTIDE SEQUENCE</scope>
    <source>
        <strain evidence="6">TK19036</strain>
    </source>
</reference>
<evidence type="ECO:0000256" key="1">
    <source>
        <dbReference type="ARBA" id="ARBA00022617"/>
    </source>
</evidence>
<evidence type="ECO:0000313" key="6">
    <source>
        <dbReference type="EMBL" id="WKN40247.1"/>
    </source>
</evidence>
<sequence length="476" mass="52743">MRNYYSILTVGIVLFFGAHLSQAQSGSELYKTYCASCHGEDLTGGNGPSFLDGQWQHGSGKGQITRNIRFGIAQVGMPAFDQVLKEEQVGSIVDYILEAEQNAMASNDSIPDQLQTLDYNVDVEVFADGLSIPWAIAFLDENRMLVTERPGNLRMIENGEVQEPVQGTPQVLSEGQGGLLDVAVDPGYAQNGWVYLSFSHELEGDTAETSGAMTKIVRGKIEDNQWTNEEVVFEAPHDLYLTTRHHYGDRIVFDPEGHLYFSIGERGRQEQAQDITRPNGKVHRVNRDGSIPEDNPFVNEPNAIPSIYTYGNRNPQGLAVHPQTGQVWETEHGPMGGDEVNIVKAGANYGWPVITYGRNYNGTSITDITQKEGMEQPIKYWKPSIAVCGIEFYQGNEFAKWENKLLVGALAYEEVRLLSVVDNRVMHDEVIMKNIGRVRDVAPGPDGAIYVVMNEPDIILKLTASEEQATVNAGEE</sequence>
<dbReference type="SUPFAM" id="SSF50952">
    <property type="entry name" value="Soluble quinoprotein glucose dehydrogenase"/>
    <property type="match status" value="1"/>
</dbReference>
<dbReference type="InterPro" id="IPR009056">
    <property type="entry name" value="Cyt_c-like_dom"/>
</dbReference>
<dbReference type="PANTHER" id="PTHR19328:SF75">
    <property type="entry name" value="ALDOSE SUGAR DEHYDROGENASE YLII"/>
    <property type="match status" value="1"/>
</dbReference>
<evidence type="ECO:0000256" key="3">
    <source>
        <dbReference type="ARBA" id="ARBA00023004"/>
    </source>
</evidence>
<dbReference type="GO" id="GO:0009055">
    <property type="term" value="F:electron transfer activity"/>
    <property type="evidence" value="ECO:0007669"/>
    <property type="project" value="InterPro"/>
</dbReference>
<dbReference type="Gene3D" id="1.10.760.10">
    <property type="entry name" value="Cytochrome c-like domain"/>
    <property type="match status" value="1"/>
</dbReference>
<dbReference type="InterPro" id="IPR036909">
    <property type="entry name" value="Cyt_c-like_dom_sf"/>
</dbReference>
<protein>
    <submittedName>
        <fullName evidence="6">PQQ-dependent sugar dehydrogenase</fullName>
    </submittedName>
</protein>
<dbReference type="SUPFAM" id="SSF46626">
    <property type="entry name" value="Cytochrome c"/>
    <property type="match status" value="1"/>
</dbReference>
<dbReference type="PANTHER" id="PTHR19328">
    <property type="entry name" value="HEDGEHOG-INTERACTING PROTEIN"/>
    <property type="match status" value="1"/>
</dbReference>
<reference evidence="6" key="2">
    <citation type="journal article" date="2024" name="Antonie Van Leeuwenhoek">
        <title>Roseihalotalea indica gen. nov., sp. nov., a halophilic Bacteroidetes from mesopelagic Southwest Indian Ocean with higher carbohydrate metabolic potential.</title>
        <authorList>
            <person name="Chen B."/>
            <person name="Zhang M."/>
            <person name="Lin D."/>
            <person name="Ye J."/>
            <person name="Tang K."/>
        </authorList>
    </citation>
    <scope>NUCLEOTIDE SEQUENCE</scope>
    <source>
        <strain evidence="6">TK19036</strain>
    </source>
</reference>
<name>A0AA49JKD0_9BACT</name>
<keyword evidence="2 4" id="KW-0479">Metal-binding</keyword>
<keyword evidence="3 4" id="KW-0408">Iron</keyword>
<dbReference type="EMBL" id="CP120682">
    <property type="protein sequence ID" value="WKN40247.1"/>
    <property type="molecule type" value="Genomic_DNA"/>
</dbReference>